<gene>
    <name evidence="1" type="ORF">XBKB1_950001</name>
</gene>
<evidence type="ECO:0000313" key="1">
    <source>
        <dbReference type="EMBL" id="CDH26811.1"/>
    </source>
</evidence>
<comment type="caution">
    <text evidence="1">The sequence shown here is derived from an EMBL/GenBank/DDBJ whole genome shotgun (WGS) entry which is preliminary data.</text>
</comment>
<dbReference type="EMBL" id="CBSZ010000434">
    <property type="protein sequence ID" value="CDH26811.1"/>
    <property type="molecule type" value="Genomic_DNA"/>
</dbReference>
<reference evidence="1" key="1">
    <citation type="submission" date="2013-07" db="EMBL/GenBank/DDBJ databases">
        <title>Sub-species coevolution in mutualistic symbiosis.</title>
        <authorList>
            <person name="Murfin K."/>
            <person name="Klassen J."/>
            <person name="Lee M."/>
            <person name="Forst S."/>
            <person name="Stock P."/>
            <person name="Goodrich-Blair H."/>
        </authorList>
    </citation>
    <scope>NUCLEOTIDE SEQUENCE [LARGE SCALE GENOMIC DNA]</scope>
    <source>
        <strain evidence="1">Kraussei Becker Underwood</strain>
    </source>
</reference>
<dbReference type="Proteomes" id="UP000028493">
    <property type="component" value="Unassembled WGS sequence"/>
</dbReference>
<organism evidence="1">
    <name type="scientific">Xenorhabdus bovienii str. kraussei Becker Underwood</name>
    <dbReference type="NCBI Taxonomy" id="1398204"/>
    <lineage>
        <taxon>Bacteria</taxon>
        <taxon>Pseudomonadati</taxon>
        <taxon>Pseudomonadota</taxon>
        <taxon>Gammaproteobacteria</taxon>
        <taxon>Enterobacterales</taxon>
        <taxon>Morganellaceae</taxon>
        <taxon>Xenorhabdus</taxon>
    </lineage>
</organism>
<protein>
    <submittedName>
        <fullName evidence="1">Transcriptional regulator</fullName>
    </submittedName>
</protein>
<dbReference type="AlphaFoldDB" id="A0A077Q1I3"/>
<sequence>MQAIVGFKIWLDEIQSKEKLGQHRSQDDQRGVYTALENSTQSDNVKLANYMKKRHIGTGD</sequence>
<dbReference type="InterPro" id="IPR012349">
    <property type="entry name" value="Split_barrel_FMN-bd"/>
</dbReference>
<dbReference type="Gene3D" id="2.30.110.10">
    <property type="entry name" value="Electron Transport, Fmn-binding Protein, Chain A"/>
    <property type="match status" value="1"/>
</dbReference>
<proteinExistence type="predicted"/>
<name>A0A077Q1I3_XENBV</name>
<accession>A0A077Q1I3</accession>
<dbReference type="HOGENOM" id="CLU_2940860_0_0_6"/>